<accession>W7IDT8</accession>
<comment type="caution">
    <text evidence="1">The sequence shown here is derived from an EMBL/GenBank/DDBJ whole genome shotgun (WGS) entry which is preliminary data.</text>
</comment>
<dbReference type="Proteomes" id="UP000019277">
    <property type="component" value="Unassembled WGS sequence"/>
</dbReference>
<protein>
    <submittedName>
        <fullName evidence="1">Uncharacterized protein</fullName>
    </submittedName>
</protein>
<dbReference type="eggNOG" id="ENOG503444I">
    <property type="taxonomic scope" value="Bacteria"/>
</dbReference>
<reference evidence="1 2" key="1">
    <citation type="journal article" date="2014" name="Genome Announc.">
        <title>Draft Genome Sequence of the Antitrypanosomally Active Sponge-Associated Bacterium Actinokineospora sp. Strain EG49.</title>
        <authorList>
            <person name="Harjes J."/>
            <person name="Ryu T."/>
            <person name="Abdelmohsen U.R."/>
            <person name="Moitinho-Silva L."/>
            <person name="Horn H."/>
            <person name="Ravasi T."/>
            <person name="Hentschel U."/>
        </authorList>
    </citation>
    <scope>NUCLEOTIDE SEQUENCE [LARGE SCALE GENOMIC DNA]</scope>
    <source>
        <strain evidence="1 2">EG49</strain>
    </source>
</reference>
<dbReference type="CDD" id="cd00385">
    <property type="entry name" value="Isoprenoid_Biosyn_C1"/>
    <property type="match status" value="1"/>
</dbReference>
<evidence type="ECO:0000313" key="1">
    <source>
        <dbReference type="EMBL" id="EWC58678.1"/>
    </source>
</evidence>
<dbReference type="STRING" id="909613.UO65_6032"/>
<keyword evidence="2" id="KW-1185">Reference proteome</keyword>
<proteinExistence type="predicted"/>
<name>W7IDT8_9PSEU</name>
<dbReference type="InterPro" id="IPR008949">
    <property type="entry name" value="Isoprenoid_synthase_dom_sf"/>
</dbReference>
<dbReference type="SUPFAM" id="SSF48576">
    <property type="entry name" value="Terpenoid synthases"/>
    <property type="match status" value="1"/>
</dbReference>
<sequence length="297" mass="32244">MEYLAVFERVVVPVVTAAVDDPVVRERVVDALRGPGVKLTFLAAAYAETAGLPLDVEPTVLTGAITRVYDDLFDHFGGPDLDNRLDSLFRTGDFAAANDVEAVFAGLYRAVRERVDPAALELLLGELLELQAYQVRSREQTDPSVGFSSVLDITRGKGGHGMVVLFGVATGPLHWRESALVRELGSVLQLLDDYEDMEPDRAAGVRTAVTLGGISLGGICAGLREVADGFGARFGRRRPMFTIVYAALWMSYLRRRFPRPGGRSPVARHPLSTLLLHPAPLASPDLRLSPRPARGKV</sequence>
<organism evidence="1 2">
    <name type="scientific">Actinokineospora spheciospongiae</name>
    <dbReference type="NCBI Taxonomy" id="909613"/>
    <lineage>
        <taxon>Bacteria</taxon>
        <taxon>Bacillati</taxon>
        <taxon>Actinomycetota</taxon>
        <taxon>Actinomycetes</taxon>
        <taxon>Pseudonocardiales</taxon>
        <taxon>Pseudonocardiaceae</taxon>
        <taxon>Actinokineospora</taxon>
    </lineage>
</organism>
<gene>
    <name evidence="1" type="ORF">UO65_6032</name>
</gene>
<dbReference type="EMBL" id="AYXG01000231">
    <property type="protein sequence ID" value="EWC58678.1"/>
    <property type="molecule type" value="Genomic_DNA"/>
</dbReference>
<dbReference type="AlphaFoldDB" id="W7IDT8"/>
<evidence type="ECO:0000313" key="2">
    <source>
        <dbReference type="Proteomes" id="UP000019277"/>
    </source>
</evidence>